<keyword evidence="2" id="KW-1185">Reference proteome</keyword>
<proteinExistence type="predicted"/>
<dbReference type="PANTHER" id="PTHR12993">
    <property type="entry name" value="N-ACETYLGLUCOSAMINYL-PHOSPHATIDYLINOSITOL DE-N-ACETYLASE-RELATED"/>
    <property type="match status" value="1"/>
</dbReference>
<accession>A0A235BBK5</accession>
<dbReference type="GO" id="GO:0019213">
    <property type="term" value="F:deacetylase activity"/>
    <property type="evidence" value="ECO:0007669"/>
    <property type="project" value="InterPro"/>
</dbReference>
<name>A0A235BBK5_9BACL</name>
<sequence>MNEQETVDILAFGAHPDDVEIGAAGILAKHADLGQRTAICDLTNGELSSNGDVETRKREADRAASVLHLKGRYRMGFPDRGLRATSEQVEAMVRLIRRLKPRVVLAPFWKDRHPDHTACSHLVKEAVFDAAIRKKAAEDGVAPHRVDRVYFYFINQVDTADVIVDISEVYRRKKEAILAFESQFVPGPGRVETPLNRPNYLSMVEGRDQLWGHQIGTVYGEGLVSEGPLSLNTLIPS</sequence>
<reference evidence="1 2" key="1">
    <citation type="submission" date="2017-07" db="EMBL/GenBank/DDBJ databases">
        <title>The genome sequence of Paludifilum halophilum highlights mechanisms for microbial adaptation to high salt environemnts.</title>
        <authorList>
            <person name="Belbahri L."/>
        </authorList>
    </citation>
    <scope>NUCLEOTIDE SEQUENCE [LARGE SCALE GENOMIC DNA]</scope>
    <source>
        <strain evidence="1 2">DSM 102817</strain>
    </source>
</reference>
<dbReference type="RefSeq" id="WP_094262790.1">
    <property type="nucleotide sequence ID" value="NZ_NOWF01000001.1"/>
</dbReference>
<evidence type="ECO:0000313" key="2">
    <source>
        <dbReference type="Proteomes" id="UP000215459"/>
    </source>
</evidence>
<dbReference type="GO" id="GO:0071793">
    <property type="term" value="P:bacillithiol biosynthetic process"/>
    <property type="evidence" value="ECO:0007669"/>
    <property type="project" value="InterPro"/>
</dbReference>
<gene>
    <name evidence="1" type="primary">bshB1</name>
    <name evidence="1" type="ORF">CHM34_01420</name>
</gene>
<dbReference type="Pfam" id="PF02585">
    <property type="entry name" value="PIG-L"/>
    <property type="match status" value="1"/>
</dbReference>
<dbReference type="OrthoDB" id="9778719at2"/>
<dbReference type="NCBIfam" id="TIGR04001">
    <property type="entry name" value="thiol_BshB1"/>
    <property type="match status" value="1"/>
</dbReference>
<dbReference type="PANTHER" id="PTHR12993:SF30">
    <property type="entry name" value="N-ACETYL-ALPHA-D-GLUCOSAMINYL L-MALATE DEACETYLASE 1"/>
    <property type="match status" value="1"/>
</dbReference>
<dbReference type="AlphaFoldDB" id="A0A235BBK5"/>
<dbReference type="InterPro" id="IPR023842">
    <property type="entry name" value="Bacillithiol_biosynth_BshB1"/>
</dbReference>
<dbReference type="Proteomes" id="UP000215459">
    <property type="component" value="Unassembled WGS sequence"/>
</dbReference>
<organism evidence="1 2">
    <name type="scientific">Paludifilum halophilum</name>
    <dbReference type="NCBI Taxonomy" id="1642702"/>
    <lineage>
        <taxon>Bacteria</taxon>
        <taxon>Bacillati</taxon>
        <taxon>Bacillota</taxon>
        <taxon>Bacilli</taxon>
        <taxon>Bacillales</taxon>
        <taxon>Thermoactinomycetaceae</taxon>
        <taxon>Paludifilum</taxon>
    </lineage>
</organism>
<evidence type="ECO:0000313" key="1">
    <source>
        <dbReference type="EMBL" id="OYD09690.1"/>
    </source>
</evidence>
<dbReference type="GO" id="GO:0016811">
    <property type="term" value="F:hydrolase activity, acting on carbon-nitrogen (but not peptide) bonds, in linear amides"/>
    <property type="evidence" value="ECO:0007669"/>
    <property type="project" value="TreeGrafter"/>
</dbReference>
<dbReference type="EMBL" id="NOWF01000001">
    <property type="protein sequence ID" value="OYD09690.1"/>
    <property type="molecule type" value="Genomic_DNA"/>
</dbReference>
<dbReference type="InterPro" id="IPR024078">
    <property type="entry name" value="LmbE-like_dom_sf"/>
</dbReference>
<protein>
    <submittedName>
        <fullName evidence="1">Bacillithiol biosynthesis deacetylase BshB1</fullName>
    </submittedName>
</protein>
<dbReference type="SUPFAM" id="SSF102588">
    <property type="entry name" value="LmbE-like"/>
    <property type="match status" value="1"/>
</dbReference>
<comment type="caution">
    <text evidence="1">The sequence shown here is derived from an EMBL/GenBank/DDBJ whole genome shotgun (WGS) entry which is preliminary data.</text>
</comment>
<dbReference type="Gene3D" id="3.40.50.10320">
    <property type="entry name" value="LmbE-like"/>
    <property type="match status" value="1"/>
</dbReference>
<dbReference type="InterPro" id="IPR003737">
    <property type="entry name" value="GlcNAc_PI_deacetylase-related"/>
</dbReference>